<evidence type="ECO:0000256" key="5">
    <source>
        <dbReference type="ARBA" id="ARBA00023002"/>
    </source>
</evidence>
<dbReference type="GO" id="GO:0046872">
    <property type="term" value="F:metal ion binding"/>
    <property type="evidence" value="ECO:0007669"/>
    <property type="project" value="UniProtKB-KW"/>
</dbReference>
<keyword evidence="3" id="KW-0349">Heme</keyword>
<gene>
    <name evidence="9" type="primary">cpx2</name>
    <name evidence="9" type="ORF">HETIRDRAFT_146733</name>
</gene>
<dbReference type="InterPro" id="IPR000028">
    <property type="entry name" value="Chloroperoxidase"/>
</dbReference>
<evidence type="ECO:0000256" key="3">
    <source>
        <dbReference type="ARBA" id="ARBA00022617"/>
    </source>
</evidence>
<organism evidence="9 10">
    <name type="scientific">Heterobasidion irregulare (strain TC 32-1)</name>
    <dbReference type="NCBI Taxonomy" id="747525"/>
    <lineage>
        <taxon>Eukaryota</taxon>
        <taxon>Fungi</taxon>
        <taxon>Dikarya</taxon>
        <taxon>Basidiomycota</taxon>
        <taxon>Agaricomycotina</taxon>
        <taxon>Agaricomycetes</taxon>
        <taxon>Russulales</taxon>
        <taxon>Bondarzewiaceae</taxon>
        <taxon>Heterobasidion</taxon>
        <taxon>Heterobasidion annosum species complex</taxon>
    </lineage>
</organism>
<accession>W4KDW4</accession>
<evidence type="ECO:0000256" key="2">
    <source>
        <dbReference type="ARBA" id="ARBA00022559"/>
    </source>
</evidence>
<dbReference type="Gene3D" id="1.10.489.10">
    <property type="entry name" value="Chloroperoxidase-like"/>
    <property type="match status" value="1"/>
</dbReference>
<reference evidence="9 10" key="1">
    <citation type="journal article" date="2012" name="New Phytol.">
        <title>Insight into trade-off between wood decay and parasitism from the genome of a fungal forest pathogen.</title>
        <authorList>
            <person name="Olson A."/>
            <person name="Aerts A."/>
            <person name="Asiegbu F."/>
            <person name="Belbahri L."/>
            <person name="Bouzid O."/>
            <person name="Broberg A."/>
            <person name="Canback B."/>
            <person name="Coutinho P.M."/>
            <person name="Cullen D."/>
            <person name="Dalman K."/>
            <person name="Deflorio G."/>
            <person name="van Diepen L.T."/>
            <person name="Dunand C."/>
            <person name="Duplessis S."/>
            <person name="Durling M."/>
            <person name="Gonthier P."/>
            <person name="Grimwood J."/>
            <person name="Fossdal C.G."/>
            <person name="Hansson D."/>
            <person name="Henrissat B."/>
            <person name="Hietala A."/>
            <person name="Himmelstrand K."/>
            <person name="Hoffmeister D."/>
            <person name="Hogberg N."/>
            <person name="James T.Y."/>
            <person name="Karlsson M."/>
            <person name="Kohler A."/>
            <person name="Kues U."/>
            <person name="Lee Y.H."/>
            <person name="Lin Y.C."/>
            <person name="Lind M."/>
            <person name="Lindquist E."/>
            <person name="Lombard V."/>
            <person name="Lucas S."/>
            <person name="Lunden K."/>
            <person name="Morin E."/>
            <person name="Murat C."/>
            <person name="Park J."/>
            <person name="Raffaello T."/>
            <person name="Rouze P."/>
            <person name="Salamov A."/>
            <person name="Schmutz J."/>
            <person name="Solheim H."/>
            <person name="Stahlberg J."/>
            <person name="Velez H."/>
            <person name="de Vries R.P."/>
            <person name="Wiebenga A."/>
            <person name="Woodward S."/>
            <person name="Yakovlev I."/>
            <person name="Garbelotto M."/>
            <person name="Martin F."/>
            <person name="Grigoriev I.V."/>
            <person name="Stenlid J."/>
        </authorList>
    </citation>
    <scope>NUCLEOTIDE SEQUENCE [LARGE SCALE GENOMIC DNA]</scope>
    <source>
        <strain evidence="9 10">TC 32-1</strain>
    </source>
</reference>
<evidence type="ECO:0000256" key="6">
    <source>
        <dbReference type="ARBA" id="ARBA00023004"/>
    </source>
</evidence>
<keyword evidence="5" id="KW-0560">Oxidoreductase</keyword>
<comment type="similarity">
    <text evidence="7">Belongs to the chloroperoxidase family.</text>
</comment>
<dbReference type="InParanoid" id="W4KDW4"/>
<dbReference type="PANTHER" id="PTHR33577">
    <property type="entry name" value="STERIGMATOCYSTIN BIOSYNTHESIS PEROXIDASE STCC-RELATED"/>
    <property type="match status" value="1"/>
</dbReference>
<name>W4KDW4_HETIT</name>
<sequence length="228" mass="24763">MPPSIPSDVSHAFVPAEESDSRSPCPALNALANHSYLSHDGRKLSVVELVSALREVYNISLPLASILSLVGVVVCGDGWKLDLEDLAKHNKIEHNGSLAHADAAPGYLYAPSTPDKQLLDHLLGLSTDGRHVTFEEFVRERAARDAALSQPLSNVHNVIARGEIALTCQVLGDEEGRVPTEYVSEWYGQEKLPDGWVKPARPVGVISTTKLNQQVATLSAQFESKRNL</sequence>
<keyword evidence="6" id="KW-0408">Iron</keyword>
<keyword evidence="10" id="KW-1185">Reference proteome</keyword>
<feature type="domain" description="Heme haloperoxidase family profile" evidence="8">
    <location>
        <begin position="9"/>
        <end position="213"/>
    </location>
</feature>
<dbReference type="GeneID" id="20667158"/>
<evidence type="ECO:0000256" key="1">
    <source>
        <dbReference type="ARBA" id="ARBA00001970"/>
    </source>
</evidence>
<dbReference type="OrthoDB" id="407298at2759"/>
<dbReference type="EMBL" id="KI925456">
    <property type="protein sequence ID" value="ETW84042.1"/>
    <property type="molecule type" value="Genomic_DNA"/>
</dbReference>
<comment type="cofactor">
    <cofactor evidence="1">
        <name>heme b</name>
        <dbReference type="ChEBI" id="CHEBI:60344"/>
    </cofactor>
</comment>
<dbReference type="RefSeq" id="XP_009543760.1">
    <property type="nucleotide sequence ID" value="XM_009545465.1"/>
</dbReference>
<dbReference type="InterPro" id="IPR036851">
    <property type="entry name" value="Chloroperoxidase-like_sf"/>
</dbReference>
<dbReference type="PROSITE" id="PS51405">
    <property type="entry name" value="HEME_HALOPEROXIDASE"/>
    <property type="match status" value="1"/>
</dbReference>
<dbReference type="Pfam" id="PF01328">
    <property type="entry name" value="Peroxidase_2"/>
    <property type="match status" value="1"/>
</dbReference>
<evidence type="ECO:0000313" key="10">
    <source>
        <dbReference type="Proteomes" id="UP000030671"/>
    </source>
</evidence>
<evidence type="ECO:0000256" key="7">
    <source>
        <dbReference type="ARBA" id="ARBA00025795"/>
    </source>
</evidence>
<dbReference type="eggNOG" id="ENOG502SF42">
    <property type="taxonomic scope" value="Eukaryota"/>
</dbReference>
<dbReference type="SUPFAM" id="SSF47571">
    <property type="entry name" value="Cloroperoxidase"/>
    <property type="match status" value="1"/>
</dbReference>
<protein>
    <submittedName>
        <fullName evidence="9">Chloroperoxidase 2</fullName>
    </submittedName>
</protein>
<evidence type="ECO:0000256" key="4">
    <source>
        <dbReference type="ARBA" id="ARBA00022723"/>
    </source>
</evidence>
<dbReference type="AlphaFoldDB" id="W4KDW4"/>
<dbReference type="HOGENOM" id="CLU_050230_5_1_1"/>
<evidence type="ECO:0000313" key="9">
    <source>
        <dbReference type="EMBL" id="ETW84042.1"/>
    </source>
</evidence>
<keyword evidence="2 9" id="KW-0575">Peroxidase</keyword>
<dbReference type="GO" id="GO:0004601">
    <property type="term" value="F:peroxidase activity"/>
    <property type="evidence" value="ECO:0007669"/>
    <property type="project" value="UniProtKB-KW"/>
</dbReference>
<proteinExistence type="inferred from homology"/>
<dbReference type="PANTHER" id="PTHR33577:SF9">
    <property type="entry name" value="PEROXIDASE STCC"/>
    <property type="match status" value="1"/>
</dbReference>
<keyword evidence="4" id="KW-0479">Metal-binding</keyword>
<dbReference type="Proteomes" id="UP000030671">
    <property type="component" value="Unassembled WGS sequence"/>
</dbReference>
<dbReference type="KEGG" id="hir:HETIRDRAFT_146733"/>
<evidence type="ECO:0000259" key="8">
    <source>
        <dbReference type="PROSITE" id="PS51405"/>
    </source>
</evidence>